<dbReference type="Proteomes" id="UP001165289">
    <property type="component" value="Unassembled WGS sequence"/>
</dbReference>
<keyword evidence="2" id="KW-1185">Reference proteome</keyword>
<accession>A0AAV7KQW7</accession>
<name>A0AAV7KQW7_9METZ</name>
<dbReference type="AlphaFoldDB" id="A0AAV7KQW7"/>
<evidence type="ECO:0000313" key="2">
    <source>
        <dbReference type="Proteomes" id="UP001165289"/>
    </source>
</evidence>
<organism evidence="1 2">
    <name type="scientific">Oopsacas minuta</name>
    <dbReference type="NCBI Taxonomy" id="111878"/>
    <lineage>
        <taxon>Eukaryota</taxon>
        <taxon>Metazoa</taxon>
        <taxon>Porifera</taxon>
        <taxon>Hexactinellida</taxon>
        <taxon>Hexasterophora</taxon>
        <taxon>Lyssacinosida</taxon>
        <taxon>Leucopsacidae</taxon>
        <taxon>Oopsacas</taxon>
    </lineage>
</organism>
<proteinExistence type="predicted"/>
<comment type="caution">
    <text evidence="1">The sequence shown here is derived from an EMBL/GenBank/DDBJ whole genome shotgun (WGS) entry which is preliminary data.</text>
</comment>
<sequence length="123" mass="13917">MTSLRHDTVGPKFSNLRLPDTSPSIYGVYALSSHNENTLVSAKHFDSDDIVDTQTHLKIDGQTKIRSIKATLKKCPIPKYLPDRDYRSKQLNSALMDMKKSRGNSSSLVDVFEEEQRKFIVSS</sequence>
<reference evidence="1 2" key="1">
    <citation type="journal article" date="2023" name="BMC Biol.">
        <title>The compact genome of the sponge Oopsacas minuta (Hexactinellida) is lacking key metazoan core genes.</title>
        <authorList>
            <person name="Santini S."/>
            <person name="Schenkelaars Q."/>
            <person name="Jourda C."/>
            <person name="Duchesne M."/>
            <person name="Belahbib H."/>
            <person name="Rocher C."/>
            <person name="Selva M."/>
            <person name="Riesgo A."/>
            <person name="Vervoort M."/>
            <person name="Leys S.P."/>
            <person name="Kodjabachian L."/>
            <person name="Le Bivic A."/>
            <person name="Borchiellini C."/>
            <person name="Claverie J.M."/>
            <person name="Renard E."/>
        </authorList>
    </citation>
    <scope>NUCLEOTIDE SEQUENCE [LARGE SCALE GENOMIC DNA]</scope>
    <source>
        <strain evidence="1">SPO-2</strain>
    </source>
</reference>
<evidence type="ECO:0000313" key="1">
    <source>
        <dbReference type="EMBL" id="KAI6661684.1"/>
    </source>
</evidence>
<protein>
    <submittedName>
        <fullName evidence="1">Uncharacterized protein</fullName>
    </submittedName>
</protein>
<gene>
    <name evidence="1" type="ORF">LOD99_9926</name>
</gene>
<dbReference type="EMBL" id="JAKMXF010000010">
    <property type="protein sequence ID" value="KAI6661684.1"/>
    <property type="molecule type" value="Genomic_DNA"/>
</dbReference>